<dbReference type="InterPro" id="IPR029058">
    <property type="entry name" value="AB_hydrolase_fold"/>
</dbReference>
<sequence length="617" mass="70415">MTQGSFGDNIGLKEELITSVCGLAFQAHTPPENLYHYQVIEISSETYHVFSFSGTWNPAEWFVNNKPFGETKIDLALFPSLSSIATGDAALVNEGFARRFDHILKTTSIKSQVNKAMAEGKKVVFTGHSSGAAIAKLFNFWALEEYLKPCKTHDHKPPFCVTFGSPLIGNHMFSHASRRENWSHYFIHFVLRYDIVPRILLAPFSSILQTFSSILQLLNPNFEPNIQDPTRASVISEFYSTVMTNAATVTSHAAGVLMGSTNLLFEAMANFVDLSPYRPFGTYVFCNGNGQLIVVKNSDAVFQLLLHIAQLSNLEELPEVSNVSILQHRAYKSELDESLGMQNIVYLEQLDQLPLSPDGSNSDVARVSAALDGLGLSPRARLCLWAAAELEKKKCVNENSLKEKKALVEKNLNDLVEYREFWLHQKVGFYDGFKEHKKSEDFKANVKRLELAGVLDEMMEKVRNYELPDEFEGKEEWIVIGNKVRELKEPLDIANYYRHGRHYEDASSSYMVKGRPKRYRYPQRWLEHKKRTPFESLSPSCFWAEVEELRYHTSKSDASFQDVKERVEKLEAQIKAWNDNNELAKDVFLEGSTLVKWWKTLPPEHKQQSCIKDLIKE</sequence>
<gene>
    <name evidence="11" type="ORF">VNO78_02945</name>
    <name evidence="12" type="ORF">VNO78_02948</name>
    <name evidence="10" type="ORF">VNO78_06574</name>
</gene>
<proteinExistence type="predicted"/>
<dbReference type="PANTHER" id="PTHR47090">
    <property type="entry name" value="PROTEIN EDS1-RELATED"/>
    <property type="match status" value="1"/>
</dbReference>
<keyword evidence="7" id="KW-0175">Coiled coil</keyword>
<dbReference type="GO" id="GO:0016787">
    <property type="term" value="F:hydrolase activity"/>
    <property type="evidence" value="ECO:0007669"/>
    <property type="project" value="UniProtKB-KW"/>
</dbReference>
<evidence type="ECO:0000259" key="9">
    <source>
        <dbReference type="Pfam" id="PF18117"/>
    </source>
</evidence>
<dbReference type="Gene3D" id="3.40.50.1820">
    <property type="entry name" value="alpha/beta hydrolase"/>
    <property type="match status" value="1"/>
</dbReference>
<dbReference type="InterPro" id="IPR041266">
    <property type="entry name" value="EDS1_EP"/>
</dbReference>
<dbReference type="InterPro" id="IPR044214">
    <property type="entry name" value="EDS1-like"/>
</dbReference>
<evidence type="ECO:0000256" key="5">
    <source>
        <dbReference type="ARBA" id="ARBA00022821"/>
    </source>
</evidence>
<protein>
    <submittedName>
        <fullName evidence="12">Uncharacterized protein</fullName>
    </submittedName>
</protein>
<dbReference type="EMBL" id="JAYMYS010000002">
    <property type="protein sequence ID" value="KAK7405335.1"/>
    <property type="molecule type" value="Genomic_DNA"/>
</dbReference>
<keyword evidence="6" id="KW-0539">Nucleus</keyword>
<dbReference type="InterPro" id="IPR002921">
    <property type="entry name" value="Fungal_lipase-type"/>
</dbReference>
<evidence type="ECO:0000313" key="11">
    <source>
        <dbReference type="EMBL" id="KAK7411511.1"/>
    </source>
</evidence>
<dbReference type="Proteomes" id="UP001386955">
    <property type="component" value="Unassembled WGS sequence"/>
</dbReference>
<dbReference type="PANTHER" id="PTHR47090:SF5">
    <property type="entry name" value="ENHANCED DISEASE SUSCEPTIBILITY PROTEIN"/>
    <property type="match status" value="1"/>
</dbReference>
<keyword evidence="3" id="KW-0963">Cytoplasm</keyword>
<dbReference type="GO" id="GO:0005634">
    <property type="term" value="C:nucleus"/>
    <property type="evidence" value="ECO:0007669"/>
    <property type="project" value="UniProtKB-SubCell"/>
</dbReference>
<dbReference type="AlphaFoldDB" id="A0AAN9T0A0"/>
<keyword evidence="4" id="KW-0378">Hydrolase</keyword>
<organism evidence="12 13">
    <name type="scientific">Psophocarpus tetragonolobus</name>
    <name type="common">Winged bean</name>
    <name type="synonym">Dolichos tetragonolobus</name>
    <dbReference type="NCBI Taxonomy" id="3891"/>
    <lineage>
        <taxon>Eukaryota</taxon>
        <taxon>Viridiplantae</taxon>
        <taxon>Streptophyta</taxon>
        <taxon>Embryophyta</taxon>
        <taxon>Tracheophyta</taxon>
        <taxon>Spermatophyta</taxon>
        <taxon>Magnoliopsida</taxon>
        <taxon>eudicotyledons</taxon>
        <taxon>Gunneridae</taxon>
        <taxon>Pentapetalae</taxon>
        <taxon>rosids</taxon>
        <taxon>fabids</taxon>
        <taxon>Fabales</taxon>
        <taxon>Fabaceae</taxon>
        <taxon>Papilionoideae</taxon>
        <taxon>50 kb inversion clade</taxon>
        <taxon>NPAAA clade</taxon>
        <taxon>indigoferoid/millettioid clade</taxon>
        <taxon>Phaseoleae</taxon>
        <taxon>Psophocarpus</taxon>
    </lineage>
</organism>
<feature type="domain" description="EDS1 EP" evidence="9">
    <location>
        <begin position="415"/>
        <end position="612"/>
    </location>
</feature>
<dbReference type="Pfam" id="PF01764">
    <property type="entry name" value="Lipase_3"/>
    <property type="match status" value="1"/>
</dbReference>
<reference evidence="12 13" key="1">
    <citation type="submission" date="2024-01" db="EMBL/GenBank/DDBJ databases">
        <title>The genomes of 5 underutilized Papilionoideae crops provide insights into root nodulation and disease resistanc.</title>
        <authorList>
            <person name="Jiang F."/>
        </authorList>
    </citation>
    <scope>NUCLEOTIDE SEQUENCE [LARGE SCALE GENOMIC DNA]</scope>
    <source>
        <strain evidence="12">DUOXIRENSHENG_FW03</strain>
        <tissue evidence="12">Leaves</tissue>
    </source>
</reference>
<accession>A0AAN9T0A0</accession>
<evidence type="ECO:0000313" key="10">
    <source>
        <dbReference type="EMBL" id="KAK7405335.1"/>
    </source>
</evidence>
<dbReference type="EMBL" id="JAYMYS010000001">
    <property type="protein sequence ID" value="KAK7411511.1"/>
    <property type="molecule type" value="Genomic_DNA"/>
</dbReference>
<feature type="domain" description="Fungal lipase-type" evidence="8">
    <location>
        <begin position="49"/>
        <end position="200"/>
    </location>
</feature>
<feature type="coiled-coil region" evidence="7">
    <location>
        <begin position="560"/>
        <end position="587"/>
    </location>
</feature>
<evidence type="ECO:0000313" key="12">
    <source>
        <dbReference type="EMBL" id="KAK7411514.1"/>
    </source>
</evidence>
<comment type="subcellular location">
    <subcellularLocation>
        <location evidence="2">Cytoplasm</location>
    </subcellularLocation>
    <subcellularLocation>
        <location evidence="1">Nucleus</location>
    </subcellularLocation>
</comment>
<dbReference type="GO" id="GO:0005737">
    <property type="term" value="C:cytoplasm"/>
    <property type="evidence" value="ECO:0007669"/>
    <property type="project" value="UniProtKB-SubCell"/>
</dbReference>
<evidence type="ECO:0000256" key="4">
    <source>
        <dbReference type="ARBA" id="ARBA00022801"/>
    </source>
</evidence>
<comment type="caution">
    <text evidence="12">The sequence shown here is derived from an EMBL/GenBank/DDBJ whole genome shotgun (WGS) entry which is preliminary data.</text>
</comment>
<dbReference type="EMBL" id="JAYMYS010000001">
    <property type="protein sequence ID" value="KAK7411514.1"/>
    <property type="molecule type" value="Genomic_DNA"/>
</dbReference>
<dbReference type="SUPFAM" id="SSF53474">
    <property type="entry name" value="alpha/beta-Hydrolases"/>
    <property type="match status" value="1"/>
</dbReference>
<keyword evidence="5" id="KW-0611">Plant defense</keyword>
<evidence type="ECO:0000256" key="6">
    <source>
        <dbReference type="ARBA" id="ARBA00023242"/>
    </source>
</evidence>
<evidence type="ECO:0000259" key="8">
    <source>
        <dbReference type="Pfam" id="PF01764"/>
    </source>
</evidence>
<name>A0AAN9T0A0_PSOTE</name>
<evidence type="ECO:0000313" key="13">
    <source>
        <dbReference type="Proteomes" id="UP001386955"/>
    </source>
</evidence>
<keyword evidence="13" id="KW-1185">Reference proteome</keyword>
<dbReference type="CDD" id="cd00519">
    <property type="entry name" value="Lipase_3"/>
    <property type="match status" value="1"/>
</dbReference>
<dbReference type="GO" id="GO:0006629">
    <property type="term" value="P:lipid metabolic process"/>
    <property type="evidence" value="ECO:0007669"/>
    <property type="project" value="InterPro"/>
</dbReference>
<evidence type="ECO:0000256" key="3">
    <source>
        <dbReference type="ARBA" id="ARBA00022490"/>
    </source>
</evidence>
<dbReference type="Pfam" id="PF18117">
    <property type="entry name" value="EDS1_EP"/>
    <property type="match status" value="1"/>
</dbReference>
<dbReference type="GO" id="GO:0006952">
    <property type="term" value="P:defense response"/>
    <property type="evidence" value="ECO:0007669"/>
    <property type="project" value="UniProtKB-KW"/>
</dbReference>
<evidence type="ECO:0000256" key="2">
    <source>
        <dbReference type="ARBA" id="ARBA00004496"/>
    </source>
</evidence>
<evidence type="ECO:0000256" key="1">
    <source>
        <dbReference type="ARBA" id="ARBA00004123"/>
    </source>
</evidence>
<evidence type="ECO:0000256" key="7">
    <source>
        <dbReference type="SAM" id="Coils"/>
    </source>
</evidence>